<name>A0A1G2MRR9_9BACT</name>
<gene>
    <name evidence="1" type="ORF">A3D56_00830</name>
</gene>
<evidence type="ECO:0000313" key="2">
    <source>
        <dbReference type="Proteomes" id="UP000177943"/>
    </source>
</evidence>
<proteinExistence type="predicted"/>
<comment type="caution">
    <text evidence="1">The sequence shown here is derived from an EMBL/GenBank/DDBJ whole genome shotgun (WGS) entry which is preliminary data.</text>
</comment>
<evidence type="ECO:0000313" key="1">
    <source>
        <dbReference type="EMBL" id="OHA25702.1"/>
    </source>
</evidence>
<dbReference type="EMBL" id="MHRP01000047">
    <property type="protein sequence ID" value="OHA25702.1"/>
    <property type="molecule type" value="Genomic_DNA"/>
</dbReference>
<dbReference type="AlphaFoldDB" id="A0A1G2MRR9"/>
<sequence length="95" mass="11261">MYTQIIFTRRTFKLWRWEVFTSVQIFAGPFEDELDRKLSMMSIRLAVNKFFPTDRHVSFGWRDLKELPAGERAILPEDIMEALLIAMCPSETMGW</sequence>
<reference evidence="1 2" key="1">
    <citation type="journal article" date="2016" name="Nat. Commun.">
        <title>Thousands of microbial genomes shed light on interconnected biogeochemical processes in an aquifer system.</title>
        <authorList>
            <person name="Anantharaman K."/>
            <person name="Brown C.T."/>
            <person name="Hug L.A."/>
            <person name="Sharon I."/>
            <person name="Castelle C.J."/>
            <person name="Probst A.J."/>
            <person name="Thomas B.C."/>
            <person name="Singh A."/>
            <person name="Wilkins M.J."/>
            <person name="Karaoz U."/>
            <person name="Brodie E.L."/>
            <person name="Williams K.H."/>
            <person name="Hubbard S.S."/>
            <person name="Banfield J.F."/>
        </authorList>
    </citation>
    <scope>NUCLEOTIDE SEQUENCE [LARGE SCALE GENOMIC DNA]</scope>
</reference>
<dbReference type="Proteomes" id="UP000177943">
    <property type="component" value="Unassembled WGS sequence"/>
</dbReference>
<protein>
    <submittedName>
        <fullName evidence="1">Uncharacterized protein</fullName>
    </submittedName>
</protein>
<accession>A0A1G2MRR9</accession>
<organism evidence="1 2">
    <name type="scientific">Candidatus Taylorbacteria bacterium RIFCSPHIGHO2_02_FULL_45_35</name>
    <dbReference type="NCBI Taxonomy" id="1802311"/>
    <lineage>
        <taxon>Bacteria</taxon>
        <taxon>Candidatus Tayloriibacteriota</taxon>
    </lineage>
</organism>